<proteinExistence type="predicted"/>
<evidence type="ECO:0000313" key="1">
    <source>
        <dbReference type="EMBL" id="SPQ23848.1"/>
    </source>
</evidence>
<organism evidence="1 2">
    <name type="scientific">Thermothielavioides terrestris</name>
    <dbReference type="NCBI Taxonomy" id="2587410"/>
    <lineage>
        <taxon>Eukaryota</taxon>
        <taxon>Fungi</taxon>
        <taxon>Dikarya</taxon>
        <taxon>Ascomycota</taxon>
        <taxon>Pezizomycotina</taxon>
        <taxon>Sordariomycetes</taxon>
        <taxon>Sordariomycetidae</taxon>
        <taxon>Sordariales</taxon>
        <taxon>Chaetomiaceae</taxon>
        <taxon>Thermothielavioides</taxon>
    </lineage>
</organism>
<dbReference type="AlphaFoldDB" id="A0A446BMY1"/>
<dbReference type="Proteomes" id="UP000289323">
    <property type="component" value="Unassembled WGS sequence"/>
</dbReference>
<gene>
    <name evidence="1" type="ORF">TT172_LOCUS6267</name>
</gene>
<sequence>MKIYPTTLAIVYSFIKALDKRDYPTTNKKGIVDAFIVARKAISNTLVAFTAYSENFLEQ</sequence>
<protein>
    <submittedName>
        <fullName evidence="1">Dcf6cc39-0cbd-401e-9052-d4559c06eb58</fullName>
    </submittedName>
</protein>
<reference evidence="1 2" key="1">
    <citation type="submission" date="2018-04" db="EMBL/GenBank/DDBJ databases">
        <authorList>
            <person name="Huttner S."/>
            <person name="Dainat J."/>
        </authorList>
    </citation>
    <scope>NUCLEOTIDE SEQUENCE [LARGE SCALE GENOMIC DNA]</scope>
</reference>
<evidence type="ECO:0000313" key="2">
    <source>
        <dbReference type="Proteomes" id="UP000289323"/>
    </source>
</evidence>
<accession>A0A446BMY1</accession>
<dbReference type="EMBL" id="OUUZ01000011">
    <property type="protein sequence ID" value="SPQ23848.1"/>
    <property type="molecule type" value="Genomic_DNA"/>
</dbReference>
<name>A0A446BMY1_9PEZI</name>